<dbReference type="GO" id="GO:0006260">
    <property type="term" value="P:DNA replication"/>
    <property type="evidence" value="ECO:0007669"/>
    <property type="project" value="InterPro"/>
</dbReference>
<dbReference type="InterPro" id="IPR036895">
    <property type="entry name" value="Uracil-DNA_glycosylase-like_sf"/>
</dbReference>
<dbReference type="Gene3D" id="3.40.470.10">
    <property type="entry name" value="Uracil-DNA glycosylase-like domain"/>
    <property type="match status" value="1"/>
</dbReference>
<organism evidence="2">
    <name type="scientific">Xenorhabdus hominickii</name>
    <dbReference type="NCBI Taxonomy" id="351679"/>
    <lineage>
        <taxon>Bacteria</taxon>
        <taxon>Pseudomonadati</taxon>
        <taxon>Pseudomonadota</taxon>
        <taxon>Gammaproteobacteria</taxon>
        <taxon>Enterobacterales</taxon>
        <taxon>Morganellaceae</taxon>
        <taxon>Xenorhabdus</taxon>
    </lineage>
</organism>
<sequence>MMKIKKVVAEHNGLTEERAPEIWDIFEKSGGYAFNKSHAVAYTLISYQAMWLKTYYPAEFFAAAISILGEDKHQDLVNDAADYGISILPPDINISSFRMEIRDIDGRPALYAPFSSIKGCSETGSKAIVDARNKVGGSFSNKEQFMEVVNKRSCNTRVVESLDAVGAFANIEADQLPAMDESRRKSQAELMGSLVIEAVKTSREFVMDEKTNANINLLMNRIADEEGLKNELVRPRTGRKPKFMIILDGASKGDVKSGYFMESGYNEFKAILTNAGFLVGDLYITGVMKKAKNDGEKSYAKEDVSKFTEYMKTEIELAKPTYILAAGSLAASLFNNKSKPSDLVGRKEYFAVMDATVFYAFNPNILYFRPEEDEKLIKVVEDVANAVNG</sequence>
<evidence type="ECO:0000313" key="4">
    <source>
        <dbReference type="Proteomes" id="UP000225433"/>
    </source>
</evidence>
<protein>
    <submittedName>
        <fullName evidence="2">DNA polymerase III subunit alpha</fullName>
    </submittedName>
</protein>
<dbReference type="InterPro" id="IPR029460">
    <property type="entry name" value="DNAPol_HHH"/>
</dbReference>
<dbReference type="Gene3D" id="1.10.150.870">
    <property type="match status" value="1"/>
</dbReference>
<dbReference type="EMBL" id="KX517798">
    <property type="protein sequence ID" value="ARD69639.1"/>
    <property type="molecule type" value="Genomic_DNA"/>
</dbReference>
<evidence type="ECO:0000313" key="2">
    <source>
        <dbReference type="EMBL" id="ARD69639.1"/>
    </source>
</evidence>
<evidence type="ECO:0000259" key="1">
    <source>
        <dbReference type="Pfam" id="PF14579"/>
    </source>
</evidence>
<keyword evidence="2" id="KW-0614">Plasmid</keyword>
<dbReference type="Pfam" id="PF14579">
    <property type="entry name" value="HHH_6"/>
    <property type="match status" value="1"/>
</dbReference>
<dbReference type="GO" id="GO:0008408">
    <property type="term" value="F:3'-5' exonuclease activity"/>
    <property type="evidence" value="ECO:0007669"/>
    <property type="project" value="InterPro"/>
</dbReference>
<accession>A0A1V0M442</accession>
<geneLocation type="plasmid" evidence="2">
    <name>unnamed1</name>
</geneLocation>
<gene>
    <name evidence="3" type="ORF">Xhom_04430</name>
</gene>
<dbReference type="SUPFAM" id="SSF52141">
    <property type="entry name" value="Uracil-DNA glycosylase-like"/>
    <property type="match status" value="1"/>
</dbReference>
<dbReference type="EMBL" id="NJAI01000009">
    <property type="protein sequence ID" value="PHM52353.1"/>
    <property type="molecule type" value="Genomic_DNA"/>
</dbReference>
<dbReference type="Proteomes" id="UP000225433">
    <property type="component" value="Unassembled WGS sequence"/>
</dbReference>
<feature type="domain" description="DNA polymerase helix-hairpin-helix motif" evidence="1">
    <location>
        <begin position="84"/>
        <end position="174"/>
    </location>
</feature>
<dbReference type="InterPro" id="IPR004805">
    <property type="entry name" value="DnaE2/DnaE/PolC"/>
</dbReference>
<evidence type="ECO:0000313" key="3">
    <source>
        <dbReference type="EMBL" id="PHM52353.1"/>
    </source>
</evidence>
<reference evidence="3 4" key="2">
    <citation type="journal article" date="2017" name="Nat. Microbiol.">
        <title>Natural product diversity associated with the nematode symbionts Photorhabdus and Xenorhabdus.</title>
        <authorList>
            <person name="Tobias N.J."/>
            <person name="Wolff H."/>
            <person name="Djahanschiri B."/>
            <person name="Grundmann F."/>
            <person name="Kronenwerth M."/>
            <person name="Shi Y.M."/>
            <person name="Simonyi S."/>
            <person name="Grun P."/>
            <person name="Shapiro-Ilan D."/>
            <person name="Pidot S.J."/>
            <person name="Stinear T.P."/>
            <person name="Ebersberger I."/>
            <person name="Bode H.B."/>
        </authorList>
    </citation>
    <scope>NUCLEOTIDE SEQUENCE [LARGE SCALE GENOMIC DNA]</scope>
    <source>
        <strain evidence="3 4">DSM 17903</strain>
    </source>
</reference>
<dbReference type="AlphaFoldDB" id="A0A1V0M442"/>
<name>A0A1V0M442_XENHO</name>
<dbReference type="PANTHER" id="PTHR32294:SF0">
    <property type="entry name" value="DNA POLYMERASE III SUBUNIT ALPHA"/>
    <property type="match status" value="1"/>
</dbReference>
<reference evidence="2" key="1">
    <citation type="journal article" date="2017" name="J. Invertebr. Pathol.">
        <title>Identification and bacterial characteristics of Xenorhabdus hominickii ANU101 from an entomopathogenic nematode, Steinernema monticolum.</title>
        <authorList>
            <person name="Park Y."/>
            <person name="Kang S."/>
            <person name="Sadekuzzaman M."/>
            <person name="Kim H."/>
            <person name="Jung J.K."/>
            <person name="Kim Y."/>
        </authorList>
    </citation>
    <scope>NUCLEOTIDE SEQUENCE</scope>
    <source>
        <strain evidence="2">ANU101</strain>
        <plasmid evidence="2">unnamed1</plasmid>
    </source>
</reference>
<proteinExistence type="predicted"/>
<dbReference type="PANTHER" id="PTHR32294">
    <property type="entry name" value="DNA POLYMERASE III SUBUNIT ALPHA"/>
    <property type="match status" value="1"/>
</dbReference>